<evidence type="ECO:0000256" key="1">
    <source>
        <dbReference type="SAM" id="Phobius"/>
    </source>
</evidence>
<feature type="transmembrane region" description="Helical" evidence="1">
    <location>
        <begin position="860"/>
        <end position="885"/>
    </location>
</feature>
<dbReference type="Proteomes" id="UP000233837">
    <property type="component" value="Unassembled WGS sequence"/>
</dbReference>
<evidence type="ECO:0000313" key="4">
    <source>
        <dbReference type="Proteomes" id="UP000233837"/>
    </source>
</evidence>
<sequence>MSLPPFASWNVRGFNNPLKVSMCKDLISSHNLKFLAILEAKIQPALAMDPWFSHCHKVFDNELCCDNFAFSNPGRIWLKWDSTAISFSPSFISSQVIHGLFSSGSSPPILLSVIYAANQPEERKLLWDNLLHISQNINLPWAVLGDFNCHRFDYEKAGGSSLSLGRLGELKNFIFNCGLQDLSSVGLLFTWYNQRVDLPIHIKLDRILVNSDFLDFFPTAHYKVDSPFGSDHSPIILLANSANRTFSRFLFKKFWLNLDGFWDVLLNVFNSPNLASPISAFYNCLKALKGKIKGMNWSSSNFLSNAILEAKSHQLQCLNALQSSPLDQGCNSNLNLANDRLNHLQMEWASWIAQRAKSYWLTQGEDDLGFLYAKIRSRANRNLIKKISSIRGTITGHHNIARELIEHFQTLFNATENFGNHSTSSPVGNMVPSSLTDSLVEPFSDMDIKAVVFAGKPDSAPGPDGFSFSFYQQAWHIIGYKVCSAVRHFFTTGVMPKGAKATAISLIPKGSHAVNISDFRPISLCNVFYKIVAKLIANRLKPILPHIIHISQAGFIAGRQSMDNIILANELLKVFRGSQKLFCAKLDIKKAFDSVSREFLLNRMKLKGFPDKFIDWIKGCISNVHFSICLNGSLEGFFSSSSGLRQGCPLSPLLFCIAMDGLSQRLHHSSFIGLNQGSFSINHLMYADDLLVFGVASHDNLNHLNSSLRLFSEESGLFINPTKSHIIFSKSVGNVDLLASILGSPSIENSLIYLGLPITYNRLSFAHFQPLLSRLSALLEGWKVRFLSFAGRVQFIKFTISNTLAYWIRGAIIPKACRKIISKLCSRFLFLVISMTRNCISFLGNLLLNLKIRVVLAFLLLTRCIMEFAVPLFGACIILKLFWVVFLKLDFFPLGNLPLWLLLNSGSWCVILLCKTRNFSVLRWRMAATSPCFGILGFAGILLGIIFLMLLWLVVRLWISFLMGLGFYLMPGLYISNGSCFPFLWWRLIVWTGLVLLSLPLKILPLNSMIIWMMLVGLNSFGIKRML</sequence>
<feature type="transmembrane region" description="Helical" evidence="1">
    <location>
        <begin position="897"/>
        <end position="914"/>
    </location>
</feature>
<keyword evidence="1" id="KW-0812">Transmembrane</keyword>
<dbReference type="PROSITE" id="PS50878">
    <property type="entry name" value="RT_POL"/>
    <property type="match status" value="1"/>
</dbReference>
<evidence type="ECO:0000259" key="2">
    <source>
        <dbReference type="PROSITE" id="PS50878"/>
    </source>
</evidence>
<dbReference type="InterPro" id="IPR000477">
    <property type="entry name" value="RT_dom"/>
</dbReference>
<dbReference type="InterPro" id="IPR043502">
    <property type="entry name" value="DNA/RNA_pol_sf"/>
</dbReference>
<feature type="transmembrane region" description="Helical" evidence="1">
    <location>
        <begin position="926"/>
        <end position="951"/>
    </location>
</feature>
<dbReference type="InterPro" id="IPR005135">
    <property type="entry name" value="Endo/exonuclease/phosphatase"/>
</dbReference>
<feature type="domain" description="Reverse transcriptase" evidence="2">
    <location>
        <begin position="488"/>
        <end position="758"/>
    </location>
</feature>
<dbReference type="AlphaFoldDB" id="A0A2I0V6X6"/>
<name>A0A2I0V6X6_9ASPA</name>
<gene>
    <name evidence="3" type="ORF">MA16_Dca023142</name>
</gene>
<accession>A0A2I0V6X6</accession>
<proteinExistence type="predicted"/>
<protein>
    <submittedName>
        <fullName evidence="3">Putative mitochondrial protein</fullName>
    </submittedName>
</protein>
<keyword evidence="4" id="KW-1185">Reference proteome</keyword>
<dbReference type="EMBL" id="KZ504148">
    <property type="protein sequence ID" value="PKU59156.1"/>
    <property type="molecule type" value="Genomic_DNA"/>
</dbReference>
<feature type="transmembrane region" description="Helical" evidence="1">
    <location>
        <begin position="957"/>
        <end position="976"/>
    </location>
</feature>
<organism evidence="3 4">
    <name type="scientific">Dendrobium catenatum</name>
    <dbReference type="NCBI Taxonomy" id="906689"/>
    <lineage>
        <taxon>Eukaryota</taxon>
        <taxon>Viridiplantae</taxon>
        <taxon>Streptophyta</taxon>
        <taxon>Embryophyta</taxon>
        <taxon>Tracheophyta</taxon>
        <taxon>Spermatophyta</taxon>
        <taxon>Magnoliopsida</taxon>
        <taxon>Liliopsida</taxon>
        <taxon>Asparagales</taxon>
        <taxon>Orchidaceae</taxon>
        <taxon>Epidendroideae</taxon>
        <taxon>Malaxideae</taxon>
        <taxon>Dendrobiinae</taxon>
        <taxon>Dendrobium</taxon>
    </lineage>
</organism>
<keyword evidence="1" id="KW-1133">Transmembrane helix</keyword>
<dbReference type="SUPFAM" id="SSF56672">
    <property type="entry name" value="DNA/RNA polymerases"/>
    <property type="match status" value="1"/>
</dbReference>
<evidence type="ECO:0000313" key="3">
    <source>
        <dbReference type="EMBL" id="PKU59156.1"/>
    </source>
</evidence>
<dbReference type="InterPro" id="IPR043128">
    <property type="entry name" value="Rev_trsase/Diguanyl_cyclase"/>
</dbReference>
<dbReference type="Gene3D" id="3.30.70.270">
    <property type="match status" value="1"/>
</dbReference>
<dbReference type="Pfam" id="PF03372">
    <property type="entry name" value="Exo_endo_phos"/>
    <property type="match status" value="1"/>
</dbReference>
<dbReference type="CDD" id="cd01650">
    <property type="entry name" value="RT_nLTR_like"/>
    <property type="match status" value="1"/>
</dbReference>
<dbReference type="Pfam" id="PF00078">
    <property type="entry name" value="RVT_1"/>
    <property type="match status" value="1"/>
</dbReference>
<dbReference type="SUPFAM" id="SSF56219">
    <property type="entry name" value="DNase I-like"/>
    <property type="match status" value="1"/>
</dbReference>
<dbReference type="InterPro" id="IPR036691">
    <property type="entry name" value="Endo/exonu/phosph_ase_sf"/>
</dbReference>
<keyword evidence="1" id="KW-0472">Membrane</keyword>
<reference evidence="3 4" key="1">
    <citation type="journal article" date="2016" name="Sci. Rep.">
        <title>The Dendrobium catenatum Lindl. genome sequence provides insights into polysaccharide synthase, floral development and adaptive evolution.</title>
        <authorList>
            <person name="Zhang G.Q."/>
            <person name="Xu Q."/>
            <person name="Bian C."/>
            <person name="Tsai W.C."/>
            <person name="Yeh C.M."/>
            <person name="Liu K.W."/>
            <person name="Yoshida K."/>
            <person name="Zhang L.S."/>
            <person name="Chang S.B."/>
            <person name="Chen F."/>
            <person name="Shi Y."/>
            <person name="Su Y.Y."/>
            <person name="Zhang Y.Q."/>
            <person name="Chen L.J."/>
            <person name="Yin Y."/>
            <person name="Lin M."/>
            <person name="Huang H."/>
            <person name="Deng H."/>
            <person name="Wang Z.W."/>
            <person name="Zhu S.L."/>
            <person name="Zhao X."/>
            <person name="Deng C."/>
            <person name="Niu S.C."/>
            <person name="Huang J."/>
            <person name="Wang M."/>
            <person name="Liu G.H."/>
            <person name="Yang H.J."/>
            <person name="Xiao X.J."/>
            <person name="Hsiao Y.Y."/>
            <person name="Wu W.L."/>
            <person name="Chen Y.Y."/>
            <person name="Mitsuda N."/>
            <person name="Ohme-Takagi M."/>
            <person name="Luo Y.B."/>
            <person name="Van de Peer Y."/>
            <person name="Liu Z.J."/>
        </authorList>
    </citation>
    <scope>NUCLEOTIDE SEQUENCE [LARGE SCALE GENOMIC DNA]</scope>
    <source>
        <tissue evidence="3">The whole plant</tissue>
    </source>
</reference>
<dbReference type="GO" id="GO:0003824">
    <property type="term" value="F:catalytic activity"/>
    <property type="evidence" value="ECO:0007669"/>
    <property type="project" value="InterPro"/>
</dbReference>
<dbReference type="Gene3D" id="3.60.10.10">
    <property type="entry name" value="Endonuclease/exonuclease/phosphatase"/>
    <property type="match status" value="1"/>
</dbReference>
<reference evidence="3 4" key="2">
    <citation type="journal article" date="2017" name="Nature">
        <title>The Apostasia genome and the evolution of orchids.</title>
        <authorList>
            <person name="Zhang G.Q."/>
            <person name="Liu K.W."/>
            <person name="Li Z."/>
            <person name="Lohaus R."/>
            <person name="Hsiao Y.Y."/>
            <person name="Niu S.C."/>
            <person name="Wang J.Y."/>
            <person name="Lin Y.C."/>
            <person name="Xu Q."/>
            <person name="Chen L.J."/>
            <person name="Yoshida K."/>
            <person name="Fujiwara S."/>
            <person name="Wang Z.W."/>
            <person name="Zhang Y.Q."/>
            <person name="Mitsuda N."/>
            <person name="Wang M."/>
            <person name="Liu G.H."/>
            <person name="Pecoraro L."/>
            <person name="Huang H.X."/>
            <person name="Xiao X.J."/>
            <person name="Lin M."/>
            <person name="Wu X.Y."/>
            <person name="Wu W.L."/>
            <person name="Chen Y.Y."/>
            <person name="Chang S.B."/>
            <person name="Sakamoto S."/>
            <person name="Ohme-Takagi M."/>
            <person name="Yagi M."/>
            <person name="Zeng S.J."/>
            <person name="Shen C.Y."/>
            <person name="Yeh C.M."/>
            <person name="Luo Y.B."/>
            <person name="Tsai W.C."/>
            <person name="Van de Peer Y."/>
            <person name="Liu Z.J."/>
        </authorList>
    </citation>
    <scope>NUCLEOTIDE SEQUENCE [LARGE SCALE GENOMIC DNA]</scope>
    <source>
        <tissue evidence="3">The whole plant</tissue>
    </source>
</reference>
<dbReference type="PANTHER" id="PTHR19446">
    <property type="entry name" value="REVERSE TRANSCRIPTASES"/>
    <property type="match status" value="1"/>
</dbReference>